<keyword evidence="1" id="KW-1133">Transmembrane helix</keyword>
<protein>
    <submittedName>
        <fullName evidence="2">Uncharacterized protein</fullName>
    </submittedName>
</protein>
<dbReference type="EMBL" id="CP095049">
    <property type="protein sequence ID" value="UOQ50719.1"/>
    <property type="molecule type" value="Genomic_DNA"/>
</dbReference>
<organism evidence="2 3">
    <name type="scientific">Hymenobacter cellulosivorans</name>
    <dbReference type="NCBI Taxonomy" id="2932249"/>
    <lineage>
        <taxon>Bacteria</taxon>
        <taxon>Pseudomonadati</taxon>
        <taxon>Bacteroidota</taxon>
        <taxon>Cytophagia</taxon>
        <taxon>Cytophagales</taxon>
        <taxon>Hymenobacteraceae</taxon>
        <taxon>Hymenobacter</taxon>
    </lineage>
</organism>
<accession>A0ABY4F2L0</accession>
<sequence>MTSSHLTERDLQEAAESFSRLPAPQAAHLQGCPLCQGRVATYQRLFTAASHLPQPAFAFDLTASVLAQLPQPKLTFPWVLVLVATLVLGVISVFLLLFGAALLPIFQVVSTGLGAGLMAVAGFLVAGQCLELLARHRRRMSLLALS</sequence>
<keyword evidence="1" id="KW-0812">Transmembrane</keyword>
<feature type="transmembrane region" description="Helical" evidence="1">
    <location>
        <begin position="78"/>
        <end position="106"/>
    </location>
</feature>
<dbReference type="RefSeq" id="WP_244713497.1">
    <property type="nucleotide sequence ID" value="NZ_CP095049.1"/>
</dbReference>
<keyword evidence="1" id="KW-0472">Membrane</keyword>
<feature type="transmembrane region" description="Helical" evidence="1">
    <location>
        <begin position="112"/>
        <end position="133"/>
    </location>
</feature>
<evidence type="ECO:0000313" key="3">
    <source>
        <dbReference type="Proteomes" id="UP000831785"/>
    </source>
</evidence>
<reference evidence="2 3" key="1">
    <citation type="submission" date="2022-04" db="EMBL/GenBank/DDBJ databases">
        <title>Hymenobacter sp. isolated from the air.</title>
        <authorList>
            <person name="Won M."/>
            <person name="Lee C.-M."/>
            <person name="Woen H.-Y."/>
            <person name="Kwon S.-W."/>
        </authorList>
    </citation>
    <scope>NUCLEOTIDE SEQUENCE [LARGE SCALE GENOMIC DNA]</scope>
    <source>
        <strain evidence="3">5116 S-27</strain>
    </source>
</reference>
<keyword evidence="3" id="KW-1185">Reference proteome</keyword>
<evidence type="ECO:0000313" key="2">
    <source>
        <dbReference type="EMBL" id="UOQ50719.1"/>
    </source>
</evidence>
<name>A0ABY4F2L0_9BACT</name>
<proteinExistence type="predicted"/>
<evidence type="ECO:0000256" key="1">
    <source>
        <dbReference type="SAM" id="Phobius"/>
    </source>
</evidence>
<dbReference type="Proteomes" id="UP000831785">
    <property type="component" value="Chromosome"/>
</dbReference>
<gene>
    <name evidence="2" type="ORF">MUN80_13215</name>
</gene>